<feature type="region of interest" description="Disordered" evidence="1">
    <location>
        <begin position="96"/>
        <end position="117"/>
    </location>
</feature>
<dbReference type="Proteomes" id="UP000095300">
    <property type="component" value="Unassembled WGS sequence"/>
</dbReference>
<dbReference type="AlphaFoldDB" id="A0A1I8NTH3"/>
<keyword evidence="4" id="KW-1185">Reference proteome</keyword>
<feature type="transmembrane region" description="Helical" evidence="2">
    <location>
        <begin position="48"/>
        <end position="71"/>
    </location>
</feature>
<name>A0A1I8NTH3_STOCA</name>
<feature type="transmembrane region" description="Helical" evidence="2">
    <location>
        <begin position="418"/>
        <end position="441"/>
    </location>
</feature>
<reference evidence="4" key="1">
    <citation type="submission" date="2015-05" db="EMBL/GenBank/DDBJ databases">
        <authorList>
            <person name="Wilson R.K."/>
            <person name="Warren W.C."/>
            <person name="Olafson P."/>
        </authorList>
    </citation>
    <scope>NUCLEOTIDE SEQUENCE [LARGE SCALE GENOMIC DNA]</scope>
    <source>
        <strain evidence="4">USDA</strain>
    </source>
</reference>
<dbReference type="EnsemblMetazoa" id="SCAU001878-RB">
    <property type="protein sequence ID" value="SCAU001878-PB"/>
    <property type="gene ID" value="SCAU001878"/>
</dbReference>
<sequence>MYKTIRHGENSLQYTILPQNDDFRLEGKIKSTGSSKKCKNKRPRRRSFFAYLGLLFVCTVIIGAVLVPFLVSAECLPNPAEWFLKTKAAFTKAAGAADTSHTSHPLENKESAHSTSHAGNALANSMLNKGNLLALNKANVGKPVKIINKDGVEKIILKVNKTSISSNTNANDDNLISNQAAVAAKDQVTISNNSDGNSNAVITKETEVQEKITIHELSDVAKNIITTPAASQIEKDEVTQKPMPATSVMDSMSAAATTMATLMAMAPNRTLSSAALPNVPRASLQSSLNQNASNPSSSLLSSSSSSSSSTQPTITTRIMQVPLLKSTAKKPAIPPVLVKNLSPIQQPTPDSNSNLNDIIPSKTLQTAESVGANGMTIAGSGKEASNNNNNNDWIHTHWPYIDPSTYFQWNGYKTEDSVLLPALLGFALIGVILIITVCLVARNKRTIVTSVRKRNRNDIEETGAEDNTTLLTNSNLSDED</sequence>
<feature type="region of interest" description="Disordered" evidence="1">
    <location>
        <begin position="283"/>
        <end position="314"/>
    </location>
</feature>
<evidence type="ECO:0000313" key="3">
    <source>
        <dbReference type="EnsemblMetazoa" id="SCAU001878-PB"/>
    </source>
</evidence>
<dbReference type="EnsemblMetazoa" id="SCAU001878-RA">
    <property type="protein sequence ID" value="SCAU001878-PA"/>
    <property type="gene ID" value="SCAU001878"/>
</dbReference>
<keyword evidence="2" id="KW-1133">Transmembrane helix</keyword>
<keyword evidence="2" id="KW-0472">Membrane</keyword>
<feature type="compositionally biased region" description="Low complexity" evidence="1">
    <location>
        <begin position="283"/>
        <end position="309"/>
    </location>
</feature>
<dbReference type="STRING" id="35570.A0A1I8NTH3"/>
<dbReference type="VEuPathDB" id="VectorBase:SCAU001878"/>
<proteinExistence type="predicted"/>
<protein>
    <submittedName>
        <fullName evidence="3">Uncharacterized protein</fullName>
    </submittedName>
</protein>
<evidence type="ECO:0000256" key="2">
    <source>
        <dbReference type="SAM" id="Phobius"/>
    </source>
</evidence>
<organism evidence="3 4">
    <name type="scientific">Stomoxys calcitrans</name>
    <name type="common">Stable fly</name>
    <name type="synonym">Conops calcitrans</name>
    <dbReference type="NCBI Taxonomy" id="35570"/>
    <lineage>
        <taxon>Eukaryota</taxon>
        <taxon>Metazoa</taxon>
        <taxon>Ecdysozoa</taxon>
        <taxon>Arthropoda</taxon>
        <taxon>Hexapoda</taxon>
        <taxon>Insecta</taxon>
        <taxon>Pterygota</taxon>
        <taxon>Neoptera</taxon>
        <taxon>Endopterygota</taxon>
        <taxon>Diptera</taxon>
        <taxon>Brachycera</taxon>
        <taxon>Muscomorpha</taxon>
        <taxon>Muscoidea</taxon>
        <taxon>Muscidae</taxon>
        <taxon>Stomoxys</taxon>
    </lineage>
</organism>
<accession>A0A1I8NTH3</accession>
<dbReference type="KEGG" id="scac:106081408"/>
<dbReference type="OrthoDB" id="7696636at2759"/>
<gene>
    <name evidence="3" type="primary">106081408</name>
</gene>
<evidence type="ECO:0000313" key="4">
    <source>
        <dbReference type="Proteomes" id="UP000095300"/>
    </source>
</evidence>
<evidence type="ECO:0000256" key="1">
    <source>
        <dbReference type="SAM" id="MobiDB-lite"/>
    </source>
</evidence>
<reference evidence="3" key="2">
    <citation type="submission" date="2020-05" db="UniProtKB">
        <authorList>
            <consortium name="EnsemblMetazoa"/>
        </authorList>
    </citation>
    <scope>IDENTIFICATION</scope>
    <source>
        <strain evidence="3">USDA</strain>
    </source>
</reference>
<keyword evidence="2" id="KW-0812">Transmembrane</keyword>